<feature type="region of interest" description="Disordered" evidence="1">
    <location>
        <begin position="24"/>
        <end position="47"/>
    </location>
</feature>
<evidence type="ECO:0000256" key="2">
    <source>
        <dbReference type="SAM" id="SignalP"/>
    </source>
</evidence>
<accession>A0ABW2DQ66</accession>
<reference evidence="4" key="1">
    <citation type="journal article" date="2019" name="Int. J. Syst. Evol. Microbiol.">
        <title>The Global Catalogue of Microorganisms (GCM) 10K type strain sequencing project: providing services to taxonomists for standard genome sequencing and annotation.</title>
        <authorList>
            <consortium name="The Broad Institute Genomics Platform"/>
            <consortium name="The Broad Institute Genome Sequencing Center for Infectious Disease"/>
            <person name="Wu L."/>
            <person name="Ma J."/>
        </authorList>
    </citation>
    <scope>NUCLEOTIDE SEQUENCE [LARGE SCALE GENOMIC DNA]</scope>
    <source>
        <strain evidence="4">CGMCC 4.7393</strain>
    </source>
</reference>
<dbReference type="RefSeq" id="WP_066618267.1">
    <property type="nucleotide sequence ID" value="NZ_JBHSYQ010000005.1"/>
</dbReference>
<dbReference type="CDD" id="cd02947">
    <property type="entry name" value="TRX_family"/>
    <property type="match status" value="1"/>
</dbReference>
<dbReference type="SUPFAM" id="SSF52833">
    <property type="entry name" value="Thioredoxin-like"/>
    <property type="match status" value="1"/>
</dbReference>
<proteinExistence type="predicted"/>
<keyword evidence="4" id="KW-1185">Reference proteome</keyword>
<keyword evidence="2" id="KW-0732">Signal</keyword>
<feature type="chain" id="PRO_5045850461" evidence="2">
    <location>
        <begin position="23"/>
        <end position="187"/>
    </location>
</feature>
<dbReference type="InterPro" id="IPR036249">
    <property type="entry name" value="Thioredoxin-like_sf"/>
</dbReference>
<protein>
    <submittedName>
        <fullName evidence="3">Thioredoxin family protein</fullName>
    </submittedName>
</protein>
<dbReference type="EMBL" id="JBHSYQ010000005">
    <property type="protein sequence ID" value="MFC6998454.1"/>
    <property type="molecule type" value="Genomic_DNA"/>
</dbReference>
<evidence type="ECO:0000313" key="4">
    <source>
        <dbReference type="Proteomes" id="UP001596405"/>
    </source>
</evidence>
<organism evidence="3 4">
    <name type="scientific">Rufibacter roseus</name>
    <dbReference type="NCBI Taxonomy" id="1567108"/>
    <lineage>
        <taxon>Bacteria</taxon>
        <taxon>Pseudomonadati</taxon>
        <taxon>Bacteroidota</taxon>
        <taxon>Cytophagia</taxon>
        <taxon>Cytophagales</taxon>
        <taxon>Hymenobacteraceae</taxon>
        <taxon>Rufibacter</taxon>
    </lineage>
</organism>
<feature type="signal peptide" evidence="2">
    <location>
        <begin position="1"/>
        <end position="22"/>
    </location>
</feature>
<evidence type="ECO:0000256" key="1">
    <source>
        <dbReference type="SAM" id="MobiDB-lite"/>
    </source>
</evidence>
<evidence type="ECO:0000313" key="3">
    <source>
        <dbReference type="EMBL" id="MFC6998454.1"/>
    </source>
</evidence>
<comment type="caution">
    <text evidence="3">The sequence shown here is derived from an EMBL/GenBank/DDBJ whole genome shotgun (WGS) entry which is preliminary data.</text>
</comment>
<dbReference type="PROSITE" id="PS51257">
    <property type="entry name" value="PROKAR_LIPOPROTEIN"/>
    <property type="match status" value="1"/>
</dbReference>
<sequence>MKYSFLIIALVVLASCATPRQAPITENTHTGLDPNENREEANQAGDGNVLIGPTTRVAFEQAPYSEWFHPMYLKYKPNETIMEELQPLLEGVSIKGYIGSWCLDSQREVPRFFKILDAARFPYARLELISLREDKTSLAGEEKADNVTAVPTFIFYKDGKELGRIIETAYPTLEMNMVQVLSGKSQN</sequence>
<name>A0ABW2DQ66_9BACT</name>
<gene>
    <name evidence="3" type="ORF">ACFQHR_12520</name>
</gene>
<dbReference type="Proteomes" id="UP001596405">
    <property type="component" value="Unassembled WGS sequence"/>
</dbReference>
<dbReference type="Gene3D" id="3.40.30.10">
    <property type="entry name" value="Glutaredoxin"/>
    <property type="match status" value="1"/>
</dbReference>